<reference evidence="2" key="1">
    <citation type="journal article" date="2016" name="Nat. Biotechnol.">
        <title>Sequencing wild and cultivated cassava and related species reveals extensive interspecific hybridization and genetic diversity.</title>
        <authorList>
            <person name="Bredeson J.V."/>
            <person name="Lyons J.B."/>
            <person name="Prochnik S.E."/>
            <person name="Wu G.A."/>
            <person name="Ha C.M."/>
            <person name="Edsinger-Gonzales E."/>
            <person name="Grimwood J."/>
            <person name="Schmutz J."/>
            <person name="Rabbi I.Y."/>
            <person name="Egesi C."/>
            <person name="Nauluvula P."/>
            <person name="Lebot V."/>
            <person name="Ndunguru J."/>
            <person name="Mkamilo G."/>
            <person name="Bart R.S."/>
            <person name="Setter T.L."/>
            <person name="Gleadow R.M."/>
            <person name="Kulakow P."/>
            <person name="Ferguson M.E."/>
            <person name="Rounsley S."/>
            <person name="Rokhsar D.S."/>
        </authorList>
    </citation>
    <scope>NUCLEOTIDE SEQUENCE [LARGE SCALE GENOMIC DNA]</scope>
    <source>
        <strain evidence="2">cv. AM560-2</strain>
    </source>
</reference>
<organism evidence="1 2">
    <name type="scientific">Manihot esculenta</name>
    <name type="common">Cassava</name>
    <name type="synonym">Jatropha manihot</name>
    <dbReference type="NCBI Taxonomy" id="3983"/>
    <lineage>
        <taxon>Eukaryota</taxon>
        <taxon>Viridiplantae</taxon>
        <taxon>Streptophyta</taxon>
        <taxon>Embryophyta</taxon>
        <taxon>Tracheophyta</taxon>
        <taxon>Spermatophyta</taxon>
        <taxon>Magnoliopsida</taxon>
        <taxon>eudicotyledons</taxon>
        <taxon>Gunneridae</taxon>
        <taxon>Pentapetalae</taxon>
        <taxon>rosids</taxon>
        <taxon>fabids</taxon>
        <taxon>Malpighiales</taxon>
        <taxon>Euphorbiaceae</taxon>
        <taxon>Crotonoideae</taxon>
        <taxon>Manihoteae</taxon>
        <taxon>Manihot</taxon>
    </lineage>
</organism>
<evidence type="ECO:0000313" key="2">
    <source>
        <dbReference type="Proteomes" id="UP000091857"/>
    </source>
</evidence>
<gene>
    <name evidence="1" type="ORF">MANES_06G017733v8</name>
</gene>
<accession>A0ACB7HGK7</accession>
<dbReference type="Proteomes" id="UP000091857">
    <property type="component" value="Chromosome 6"/>
</dbReference>
<dbReference type="EMBL" id="CM004392">
    <property type="protein sequence ID" value="KAG8651742.1"/>
    <property type="molecule type" value="Genomic_DNA"/>
</dbReference>
<proteinExistence type="predicted"/>
<protein>
    <submittedName>
        <fullName evidence="1">Uncharacterized protein</fullName>
    </submittedName>
</protein>
<keyword evidence="2" id="KW-1185">Reference proteome</keyword>
<evidence type="ECO:0000313" key="1">
    <source>
        <dbReference type="EMBL" id="KAG8651742.1"/>
    </source>
</evidence>
<sequence length="38" mass="4531">MILKMISVLRHNCLSLRTIIRLRSKGPRRWLCEVVLKP</sequence>
<comment type="caution">
    <text evidence="1">The sequence shown here is derived from an EMBL/GenBank/DDBJ whole genome shotgun (WGS) entry which is preliminary data.</text>
</comment>
<name>A0ACB7HGK7_MANES</name>